<dbReference type="EMBL" id="JAMYWD010000004">
    <property type="protein sequence ID" value="KAJ4972746.1"/>
    <property type="molecule type" value="Genomic_DNA"/>
</dbReference>
<dbReference type="CDD" id="cd23659">
    <property type="entry name" value="USP_At3g01520-like"/>
    <property type="match status" value="1"/>
</dbReference>
<feature type="domain" description="UspA" evidence="1">
    <location>
        <begin position="12"/>
        <end position="159"/>
    </location>
</feature>
<dbReference type="PANTHER" id="PTHR31964:SF113">
    <property type="entry name" value="USPA DOMAIN-CONTAINING PROTEIN"/>
    <property type="match status" value="1"/>
</dbReference>
<dbReference type="Pfam" id="PF00582">
    <property type="entry name" value="Usp"/>
    <property type="match status" value="1"/>
</dbReference>
<dbReference type="AlphaFoldDB" id="A0A9Q0KLK9"/>
<dbReference type="Gene3D" id="3.40.50.620">
    <property type="entry name" value="HUPs"/>
    <property type="match status" value="1"/>
</dbReference>
<gene>
    <name evidence="2" type="ORF">NE237_005920</name>
</gene>
<dbReference type="Proteomes" id="UP001141806">
    <property type="component" value="Unassembled WGS sequence"/>
</dbReference>
<dbReference type="PRINTS" id="PR01438">
    <property type="entry name" value="UNVRSLSTRESS"/>
</dbReference>
<accession>A0A9Q0KLK9</accession>
<dbReference type="SUPFAM" id="SSF52402">
    <property type="entry name" value="Adenine nucleotide alpha hydrolases-like"/>
    <property type="match status" value="1"/>
</dbReference>
<dbReference type="InterPro" id="IPR006016">
    <property type="entry name" value="UspA"/>
</dbReference>
<evidence type="ECO:0000313" key="3">
    <source>
        <dbReference type="Proteomes" id="UP001141806"/>
    </source>
</evidence>
<dbReference type="PANTHER" id="PTHR31964">
    <property type="entry name" value="ADENINE NUCLEOTIDE ALPHA HYDROLASES-LIKE SUPERFAMILY PROTEIN"/>
    <property type="match status" value="1"/>
</dbReference>
<reference evidence="2" key="1">
    <citation type="journal article" date="2023" name="Plant J.">
        <title>The genome of the king protea, Protea cynaroides.</title>
        <authorList>
            <person name="Chang J."/>
            <person name="Duong T.A."/>
            <person name="Schoeman C."/>
            <person name="Ma X."/>
            <person name="Roodt D."/>
            <person name="Barker N."/>
            <person name="Li Z."/>
            <person name="Van de Peer Y."/>
            <person name="Mizrachi E."/>
        </authorList>
    </citation>
    <scope>NUCLEOTIDE SEQUENCE</scope>
    <source>
        <tissue evidence="2">Young leaves</tissue>
    </source>
</reference>
<keyword evidence="3" id="KW-1185">Reference proteome</keyword>
<dbReference type="InterPro" id="IPR006015">
    <property type="entry name" value="Universal_stress_UspA"/>
</dbReference>
<dbReference type="InterPro" id="IPR014729">
    <property type="entry name" value="Rossmann-like_a/b/a_fold"/>
</dbReference>
<protein>
    <recommendedName>
        <fullName evidence="1">UspA domain-containing protein</fullName>
    </recommendedName>
</protein>
<evidence type="ECO:0000313" key="2">
    <source>
        <dbReference type="EMBL" id="KAJ4972746.1"/>
    </source>
</evidence>
<organism evidence="2 3">
    <name type="scientific">Protea cynaroides</name>
    <dbReference type="NCBI Taxonomy" id="273540"/>
    <lineage>
        <taxon>Eukaryota</taxon>
        <taxon>Viridiplantae</taxon>
        <taxon>Streptophyta</taxon>
        <taxon>Embryophyta</taxon>
        <taxon>Tracheophyta</taxon>
        <taxon>Spermatophyta</taxon>
        <taxon>Magnoliopsida</taxon>
        <taxon>Proteales</taxon>
        <taxon>Proteaceae</taxon>
        <taxon>Protea</taxon>
    </lineage>
</organism>
<evidence type="ECO:0000259" key="1">
    <source>
        <dbReference type="Pfam" id="PF00582"/>
    </source>
</evidence>
<sequence length="162" mass="17927">MAEEQARNTNKKKVMVAIEESDCSHYALKWVLENLRDSLSGSSLVVFTVQTTASFRHVYAASFGTARPEMLQSVEENKRKFSLVLLETAKEICARQGVIAETIAEVGDPKVAICNAVEKLNIDMLILGTHGWGTFKRTFLGSVSNYCVQNAKCPVLVIKKSK</sequence>
<name>A0A9Q0KLK9_9MAGN</name>
<proteinExistence type="predicted"/>
<comment type="caution">
    <text evidence="2">The sequence shown here is derived from an EMBL/GenBank/DDBJ whole genome shotgun (WGS) entry which is preliminary data.</text>
</comment>
<dbReference type="OrthoDB" id="843225at2759"/>